<evidence type="ECO:0000313" key="2">
    <source>
        <dbReference type="EMBL" id="CAB4537985.1"/>
    </source>
</evidence>
<feature type="transmembrane region" description="Helical" evidence="1">
    <location>
        <begin position="146"/>
        <end position="167"/>
    </location>
</feature>
<evidence type="ECO:0000313" key="3">
    <source>
        <dbReference type="EMBL" id="CAB4564822.1"/>
    </source>
</evidence>
<dbReference type="InterPro" id="IPR038750">
    <property type="entry name" value="YczE/YyaS-like"/>
</dbReference>
<dbReference type="Pfam" id="PF19700">
    <property type="entry name" value="DUF6198"/>
    <property type="match status" value="1"/>
</dbReference>
<dbReference type="PANTHER" id="PTHR40078">
    <property type="entry name" value="INTEGRAL MEMBRANE PROTEIN-RELATED"/>
    <property type="match status" value="1"/>
</dbReference>
<dbReference type="EMBL" id="CAEZST010000001">
    <property type="protein sequence ID" value="CAB4537985.1"/>
    <property type="molecule type" value="Genomic_DNA"/>
</dbReference>
<dbReference type="PANTHER" id="PTHR40078:SF1">
    <property type="entry name" value="INTEGRAL MEMBRANE PROTEIN"/>
    <property type="match status" value="1"/>
</dbReference>
<organism evidence="2">
    <name type="scientific">freshwater metagenome</name>
    <dbReference type="NCBI Taxonomy" id="449393"/>
    <lineage>
        <taxon>unclassified sequences</taxon>
        <taxon>metagenomes</taxon>
        <taxon>ecological metagenomes</taxon>
    </lineage>
</organism>
<feature type="transmembrane region" description="Helical" evidence="1">
    <location>
        <begin position="75"/>
        <end position="96"/>
    </location>
</feature>
<gene>
    <name evidence="2" type="ORF">UFOPK1503_00043</name>
    <name evidence="3" type="ORF">UFOPK1693_00279</name>
</gene>
<dbReference type="AlphaFoldDB" id="A0A6J6BGP1"/>
<keyword evidence="1" id="KW-0812">Transmembrane</keyword>
<name>A0A6J6BGP1_9ZZZZ</name>
<evidence type="ECO:0000256" key="1">
    <source>
        <dbReference type="SAM" id="Phobius"/>
    </source>
</evidence>
<feature type="transmembrane region" description="Helical" evidence="1">
    <location>
        <begin position="49"/>
        <end position="68"/>
    </location>
</feature>
<feature type="transmembrane region" description="Helical" evidence="1">
    <location>
        <begin position="173"/>
        <end position="192"/>
    </location>
</feature>
<protein>
    <submittedName>
        <fullName evidence="2">Unannotated protein</fullName>
    </submittedName>
</protein>
<keyword evidence="1" id="KW-1133">Transmembrane helix</keyword>
<proteinExistence type="predicted"/>
<sequence>MLQSNFVIRLAKLYAGLFIYGIGVALTVDAAIGIAPWDVLAQGISVQSGLTFGVSTVVVSVFVLLLWIPLKVKPGIGTISNAILVGLFADLALYYLPTPDSYPLKVAMFLLGMVVISFATGMYISCGMGKGPRDGLMFGIAERAKIPFWISRSSVEVLVVIVGFLLGGQVREGTLIFALGIGYLNQLGLRLFKLADRDGRV</sequence>
<feature type="transmembrane region" description="Helical" evidence="1">
    <location>
        <begin position="12"/>
        <end position="37"/>
    </location>
</feature>
<reference evidence="2" key="1">
    <citation type="submission" date="2020-05" db="EMBL/GenBank/DDBJ databases">
        <authorList>
            <person name="Chiriac C."/>
            <person name="Salcher M."/>
            <person name="Ghai R."/>
            <person name="Kavagutti S V."/>
        </authorList>
    </citation>
    <scope>NUCLEOTIDE SEQUENCE</scope>
</reference>
<keyword evidence="1" id="KW-0472">Membrane</keyword>
<feature type="transmembrane region" description="Helical" evidence="1">
    <location>
        <begin position="102"/>
        <end position="125"/>
    </location>
</feature>
<accession>A0A6J6BGP1</accession>
<dbReference type="EMBL" id="CAEZTO010000002">
    <property type="protein sequence ID" value="CAB4564822.1"/>
    <property type="molecule type" value="Genomic_DNA"/>
</dbReference>